<keyword evidence="1" id="KW-0732">Signal</keyword>
<proteinExistence type="predicted"/>
<sequence>MKKFLASATQSALVAVLLLSAPLVHAQTTGGKMSDDKMKSGKMNSMGKMSKDCCMMKDGKMMMMKGGKMMPMTENMTMADGTVCMTDGTCKMKDGTTMTMKNGQCMMMDGKMTTMDGMKKGSKMKSGKMGAMKM</sequence>
<name>A0ABP7S4G5_9BACT</name>
<evidence type="ECO:0000313" key="3">
    <source>
        <dbReference type="EMBL" id="GAA4006393.1"/>
    </source>
</evidence>
<feature type="signal peptide" evidence="1">
    <location>
        <begin position="1"/>
        <end position="26"/>
    </location>
</feature>
<organism evidence="3 4">
    <name type="scientific">Hymenobacter fastidiosus</name>
    <dbReference type="NCBI Taxonomy" id="486264"/>
    <lineage>
        <taxon>Bacteria</taxon>
        <taxon>Pseudomonadati</taxon>
        <taxon>Bacteroidota</taxon>
        <taxon>Cytophagia</taxon>
        <taxon>Cytophagales</taxon>
        <taxon>Hymenobacteraceae</taxon>
        <taxon>Hymenobacter</taxon>
    </lineage>
</organism>
<evidence type="ECO:0000259" key="2">
    <source>
        <dbReference type="Pfam" id="PF20606"/>
    </source>
</evidence>
<gene>
    <name evidence="3" type="ORF">GCM10022408_17710</name>
</gene>
<accession>A0ABP7S4G5</accession>
<keyword evidence="4" id="KW-1185">Reference proteome</keyword>
<feature type="chain" id="PRO_5047083892" description="DUF6799 domain-containing protein" evidence="1">
    <location>
        <begin position="27"/>
        <end position="134"/>
    </location>
</feature>
<feature type="domain" description="DUF6799" evidence="2">
    <location>
        <begin position="51"/>
        <end position="112"/>
    </location>
</feature>
<dbReference type="EMBL" id="BAABDJ010000015">
    <property type="protein sequence ID" value="GAA4006393.1"/>
    <property type="molecule type" value="Genomic_DNA"/>
</dbReference>
<evidence type="ECO:0000313" key="4">
    <source>
        <dbReference type="Proteomes" id="UP001500567"/>
    </source>
</evidence>
<dbReference type="Pfam" id="PF20606">
    <property type="entry name" value="DUF6799"/>
    <property type="match status" value="1"/>
</dbReference>
<protein>
    <recommendedName>
        <fullName evidence="2">DUF6799 domain-containing protein</fullName>
    </recommendedName>
</protein>
<comment type="caution">
    <text evidence="3">The sequence shown here is derived from an EMBL/GenBank/DDBJ whole genome shotgun (WGS) entry which is preliminary data.</text>
</comment>
<dbReference type="RefSeq" id="WP_345072440.1">
    <property type="nucleotide sequence ID" value="NZ_BAABDJ010000015.1"/>
</dbReference>
<dbReference type="Proteomes" id="UP001500567">
    <property type="component" value="Unassembled WGS sequence"/>
</dbReference>
<dbReference type="InterPro" id="IPR046478">
    <property type="entry name" value="DUF6799"/>
</dbReference>
<reference evidence="4" key="1">
    <citation type="journal article" date="2019" name="Int. J. Syst. Evol. Microbiol.">
        <title>The Global Catalogue of Microorganisms (GCM) 10K type strain sequencing project: providing services to taxonomists for standard genome sequencing and annotation.</title>
        <authorList>
            <consortium name="The Broad Institute Genomics Platform"/>
            <consortium name="The Broad Institute Genome Sequencing Center for Infectious Disease"/>
            <person name="Wu L."/>
            <person name="Ma J."/>
        </authorList>
    </citation>
    <scope>NUCLEOTIDE SEQUENCE [LARGE SCALE GENOMIC DNA]</scope>
    <source>
        <strain evidence="4">JCM 17224</strain>
    </source>
</reference>
<evidence type="ECO:0000256" key="1">
    <source>
        <dbReference type="SAM" id="SignalP"/>
    </source>
</evidence>